<accession>A0A5C8PNN5</accession>
<name>A0A5C8PNN5_9HYPH</name>
<dbReference type="SUPFAM" id="SSF46626">
    <property type="entry name" value="Cytochrome c"/>
    <property type="match status" value="1"/>
</dbReference>
<evidence type="ECO:0000256" key="1">
    <source>
        <dbReference type="ARBA" id="ARBA00022448"/>
    </source>
</evidence>
<dbReference type="InterPro" id="IPR009056">
    <property type="entry name" value="Cyt_c-like_dom"/>
</dbReference>
<dbReference type="InterPro" id="IPR036909">
    <property type="entry name" value="Cyt_c-like_dom_sf"/>
</dbReference>
<dbReference type="EMBL" id="VDUZ01000011">
    <property type="protein sequence ID" value="TXL76316.1"/>
    <property type="molecule type" value="Genomic_DNA"/>
</dbReference>
<dbReference type="PROSITE" id="PS51007">
    <property type="entry name" value="CYTC"/>
    <property type="match status" value="1"/>
</dbReference>
<dbReference type="OrthoDB" id="9805828at2"/>
<gene>
    <name evidence="8" type="ORF">FHP25_11730</name>
</gene>
<dbReference type="Proteomes" id="UP000321638">
    <property type="component" value="Unassembled WGS sequence"/>
</dbReference>
<comment type="caution">
    <text evidence="8">The sequence shown here is derived from an EMBL/GenBank/DDBJ whole genome shotgun (WGS) entry which is preliminary data.</text>
</comment>
<dbReference type="GO" id="GO:0009055">
    <property type="term" value="F:electron transfer activity"/>
    <property type="evidence" value="ECO:0007669"/>
    <property type="project" value="InterPro"/>
</dbReference>
<proteinExistence type="predicted"/>
<evidence type="ECO:0000313" key="9">
    <source>
        <dbReference type="Proteomes" id="UP000321638"/>
    </source>
</evidence>
<evidence type="ECO:0000256" key="4">
    <source>
        <dbReference type="ARBA" id="ARBA00022982"/>
    </source>
</evidence>
<dbReference type="AlphaFoldDB" id="A0A5C8PNN5"/>
<evidence type="ECO:0000313" key="8">
    <source>
        <dbReference type="EMBL" id="TXL76316.1"/>
    </source>
</evidence>
<dbReference type="Gene3D" id="1.10.760.10">
    <property type="entry name" value="Cytochrome c-like domain"/>
    <property type="match status" value="1"/>
</dbReference>
<keyword evidence="4" id="KW-0249">Electron transport</keyword>
<evidence type="ECO:0000256" key="6">
    <source>
        <dbReference type="PROSITE-ProRule" id="PRU00433"/>
    </source>
</evidence>
<reference evidence="8 9" key="1">
    <citation type="submission" date="2019-06" db="EMBL/GenBank/DDBJ databases">
        <title>New taxonomy in bacterial strain CC-CFT640, isolated from vineyard.</title>
        <authorList>
            <person name="Lin S.-Y."/>
            <person name="Tsai C.-F."/>
            <person name="Young C.-C."/>
        </authorList>
    </citation>
    <scope>NUCLEOTIDE SEQUENCE [LARGE SCALE GENOMIC DNA]</scope>
    <source>
        <strain evidence="8 9">CC-CFT640</strain>
    </source>
</reference>
<sequence>MDTLLACAVVAVCMGPQLAAVDADRGKALWEAKCIGCHALDANRVGPLHRGVFGRKAGTAPGFTYSVAVRNAGFVWDETRLEKWLAGPAQFLPGSRMGFSVADPADRADIIAYLKSLSGG</sequence>
<keyword evidence="1" id="KW-0813">Transport</keyword>
<dbReference type="PRINTS" id="PR00604">
    <property type="entry name" value="CYTCHRMECIAB"/>
</dbReference>
<keyword evidence="3 6" id="KW-0479">Metal-binding</keyword>
<keyword evidence="5 6" id="KW-0408">Iron</keyword>
<keyword evidence="2 6" id="KW-0349">Heme</keyword>
<dbReference type="GO" id="GO:0046872">
    <property type="term" value="F:metal ion binding"/>
    <property type="evidence" value="ECO:0007669"/>
    <property type="project" value="UniProtKB-KW"/>
</dbReference>
<dbReference type="PANTHER" id="PTHR11961">
    <property type="entry name" value="CYTOCHROME C"/>
    <property type="match status" value="1"/>
</dbReference>
<dbReference type="RefSeq" id="WP_147847126.1">
    <property type="nucleotide sequence ID" value="NZ_VDUZ01000011.1"/>
</dbReference>
<dbReference type="Pfam" id="PF00034">
    <property type="entry name" value="Cytochrom_C"/>
    <property type="match status" value="1"/>
</dbReference>
<evidence type="ECO:0000256" key="2">
    <source>
        <dbReference type="ARBA" id="ARBA00022617"/>
    </source>
</evidence>
<feature type="domain" description="Cytochrome c" evidence="7">
    <location>
        <begin position="21"/>
        <end position="118"/>
    </location>
</feature>
<protein>
    <submittedName>
        <fullName evidence="8">C-type cytochrome</fullName>
    </submittedName>
</protein>
<dbReference type="InterPro" id="IPR002327">
    <property type="entry name" value="Cyt_c_1A/1B"/>
</dbReference>
<keyword evidence="9" id="KW-1185">Reference proteome</keyword>
<dbReference type="GO" id="GO:0020037">
    <property type="term" value="F:heme binding"/>
    <property type="evidence" value="ECO:0007669"/>
    <property type="project" value="InterPro"/>
</dbReference>
<organism evidence="8 9">
    <name type="scientific">Vineibacter terrae</name>
    <dbReference type="NCBI Taxonomy" id="2586908"/>
    <lineage>
        <taxon>Bacteria</taxon>
        <taxon>Pseudomonadati</taxon>
        <taxon>Pseudomonadota</taxon>
        <taxon>Alphaproteobacteria</taxon>
        <taxon>Hyphomicrobiales</taxon>
        <taxon>Vineibacter</taxon>
    </lineage>
</organism>
<evidence type="ECO:0000256" key="5">
    <source>
        <dbReference type="ARBA" id="ARBA00023004"/>
    </source>
</evidence>
<evidence type="ECO:0000256" key="3">
    <source>
        <dbReference type="ARBA" id="ARBA00022723"/>
    </source>
</evidence>
<evidence type="ECO:0000259" key="7">
    <source>
        <dbReference type="PROSITE" id="PS51007"/>
    </source>
</evidence>